<dbReference type="Gene3D" id="1.10.510.10">
    <property type="entry name" value="Transferase(Phosphotransferase) domain 1"/>
    <property type="match status" value="1"/>
</dbReference>
<evidence type="ECO:0000256" key="11">
    <source>
        <dbReference type="SAM" id="MobiDB-lite"/>
    </source>
</evidence>
<feature type="compositionally biased region" description="Polar residues" evidence="11">
    <location>
        <begin position="704"/>
        <end position="733"/>
    </location>
</feature>
<dbReference type="FunFam" id="1.10.510.10:FF:000397">
    <property type="entry name" value="Serine/threonine-protein kinase KIN4"/>
    <property type="match status" value="1"/>
</dbReference>
<dbReference type="Pfam" id="PF00069">
    <property type="entry name" value="Pkinase"/>
    <property type="match status" value="1"/>
</dbReference>
<sequence>MASIPQRHTYYGGEAVGLSDLRGTEGSRHRRRHVTFGPYILGSTLGEGEFGRVKLGWSKHASNSPNEVPKQVAIKLVRRDTIPKNSEKEIKIYREINALKHLSHPNIVRLEEVLQNSKYIGIVLEYASGGEFYKYIQKKRRLKEGVACRLFVQLVSGVHYMHAKGLVHRDLKLENLLLDKHENLVITDFGFVNEFFAHNELMKTSCGSPCYAAPELVVSSKPYEARKADIWSCGVILYAMLAGYLPWDDDPKNPDGNDIAKLYHYITRTPLKFPEYVTPLPRDLLRRILCPDPKKRISMRNIEKHEWVRPHLPFLSITPEEWDRTMLSNQVFRPPKMKSQHSSRPRSNCSTSSTGSKSDKRDSLVIDSALVNLPAPPQESQSHVITKPSPPSPELRRSPVRGMNRHSRSNSAASIALQAVVDAEREHNMQQEVYISLSKKNHPHKNRNTPAFIVQRSNTHSGTSGNTSSLMNKDSTIVETSPAKGHTSKTEPKSNELHTLATSINKDSQNIRSKTNHTANQYHHFAAHHRKPRPTSYHPGSSASAAETSLPYPSMLASGEAQNQPAAGSSFDSTPSLQIEPSSVAPSGNQSPRMISRKSFSASKPSLDLQSVSGDLIKSQNDTGGLTKGINDQMQETGNDEARHSRRYSGVVVEKTCSTVTEEEVNSKDDHTEISKRTVMEKKPDNRKRFSFLSFYSTYETSKSSLDTNESKIASPPTTTRKQSSSIRQTTTSEPEEPKGNRSVASRRTRSSTKIYRQSVMVANIPESAPAAQPRPQNDQSTAKKVVDFFKRRSMRI</sequence>
<protein>
    <recommendedName>
        <fullName evidence="1">non-specific serine/threonine protein kinase</fullName>
        <ecNumber evidence="1">2.7.11.1</ecNumber>
    </recommendedName>
</protein>
<evidence type="ECO:0000256" key="1">
    <source>
        <dbReference type="ARBA" id="ARBA00012513"/>
    </source>
</evidence>
<evidence type="ECO:0000256" key="9">
    <source>
        <dbReference type="ARBA" id="ARBA00048679"/>
    </source>
</evidence>
<dbReference type="GeneID" id="59324037"/>
<keyword evidence="7 10" id="KW-0067">ATP-binding</keyword>
<dbReference type="SMART" id="SM00220">
    <property type="entry name" value="S_TKc"/>
    <property type="match status" value="1"/>
</dbReference>
<dbReference type="PROSITE" id="PS50011">
    <property type="entry name" value="PROTEIN_KINASE_DOM"/>
    <property type="match status" value="1"/>
</dbReference>
<feature type="compositionally biased region" description="Polar residues" evidence="11">
    <location>
        <begin position="560"/>
        <end position="637"/>
    </location>
</feature>
<keyword evidence="4" id="KW-0808">Transferase</keyword>
<dbReference type="EC" id="2.7.11.1" evidence="1"/>
<evidence type="ECO:0000256" key="6">
    <source>
        <dbReference type="ARBA" id="ARBA00022777"/>
    </source>
</evidence>
<evidence type="ECO:0000256" key="10">
    <source>
        <dbReference type="PROSITE-ProRule" id="PRU10141"/>
    </source>
</evidence>
<evidence type="ECO:0000256" key="4">
    <source>
        <dbReference type="ARBA" id="ARBA00022679"/>
    </source>
</evidence>
<dbReference type="Proteomes" id="UP000515788">
    <property type="component" value="Chromosome 1"/>
</dbReference>
<dbReference type="SUPFAM" id="SSF56112">
    <property type="entry name" value="Protein kinase-like (PK-like)"/>
    <property type="match status" value="1"/>
</dbReference>
<dbReference type="EMBL" id="CP059246">
    <property type="protein sequence ID" value="QLL30940.1"/>
    <property type="molecule type" value="Genomic_DNA"/>
</dbReference>
<feature type="compositionally biased region" description="Basic residues" evidence="11">
    <location>
        <begin position="335"/>
        <end position="344"/>
    </location>
</feature>
<dbReference type="InterPro" id="IPR017441">
    <property type="entry name" value="Protein_kinase_ATP_BS"/>
</dbReference>
<dbReference type="GO" id="GO:0045033">
    <property type="term" value="P:peroxisome inheritance"/>
    <property type="evidence" value="ECO:0007669"/>
    <property type="project" value="UniProtKB-ARBA"/>
</dbReference>
<evidence type="ECO:0000256" key="7">
    <source>
        <dbReference type="ARBA" id="ARBA00022840"/>
    </source>
</evidence>
<evidence type="ECO:0000256" key="8">
    <source>
        <dbReference type="ARBA" id="ARBA00047899"/>
    </source>
</evidence>
<dbReference type="GO" id="GO:0005524">
    <property type="term" value="F:ATP binding"/>
    <property type="evidence" value="ECO:0007669"/>
    <property type="project" value="UniProtKB-UniRule"/>
</dbReference>
<feature type="region of interest" description="Disordered" evidence="11">
    <location>
        <begin position="522"/>
        <end position="650"/>
    </location>
</feature>
<comment type="catalytic activity">
    <reaction evidence="8">
        <text>L-threonyl-[protein] + ATP = O-phospho-L-threonyl-[protein] + ADP + H(+)</text>
        <dbReference type="Rhea" id="RHEA:46608"/>
        <dbReference type="Rhea" id="RHEA-COMP:11060"/>
        <dbReference type="Rhea" id="RHEA-COMP:11605"/>
        <dbReference type="ChEBI" id="CHEBI:15378"/>
        <dbReference type="ChEBI" id="CHEBI:30013"/>
        <dbReference type="ChEBI" id="CHEBI:30616"/>
        <dbReference type="ChEBI" id="CHEBI:61977"/>
        <dbReference type="ChEBI" id="CHEBI:456216"/>
        <dbReference type="EC" id="2.7.11.1"/>
    </reaction>
</comment>
<dbReference type="KEGG" id="tgb:HG536_0A07550"/>
<dbReference type="PROSITE" id="PS00108">
    <property type="entry name" value="PROTEIN_KINASE_ST"/>
    <property type="match status" value="1"/>
</dbReference>
<evidence type="ECO:0000313" key="13">
    <source>
        <dbReference type="EMBL" id="QLL30940.1"/>
    </source>
</evidence>
<keyword evidence="14" id="KW-1185">Reference proteome</keyword>
<dbReference type="RefSeq" id="XP_037137615.1">
    <property type="nucleotide sequence ID" value="XM_037281720.1"/>
</dbReference>
<comment type="catalytic activity">
    <reaction evidence="9">
        <text>L-seryl-[protein] + ATP = O-phospho-L-seryl-[protein] + ADP + H(+)</text>
        <dbReference type="Rhea" id="RHEA:17989"/>
        <dbReference type="Rhea" id="RHEA-COMP:9863"/>
        <dbReference type="Rhea" id="RHEA-COMP:11604"/>
        <dbReference type="ChEBI" id="CHEBI:15378"/>
        <dbReference type="ChEBI" id="CHEBI:29999"/>
        <dbReference type="ChEBI" id="CHEBI:30616"/>
        <dbReference type="ChEBI" id="CHEBI:83421"/>
        <dbReference type="ChEBI" id="CHEBI:456216"/>
        <dbReference type="EC" id="2.7.11.1"/>
    </reaction>
</comment>
<keyword evidence="3" id="KW-0597">Phosphoprotein</keyword>
<gene>
    <name evidence="13" type="ORF">HG536_0A07550</name>
</gene>
<organism evidence="13 14">
    <name type="scientific">Torulaspora globosa</name>
    <dbReference type="NCBI Taxonomy" id="48254"/>
    <lineage>
        <taxon>Eukaryota</taxon>
        <taxon>Fungi</taxon>
        <taxon>Dikarya</taxon>
        <taxon>Ascomycota</taxon>
        <taxon>Saccharomycotina</taxon>
        <taxon>Saccharomycetes</taxon>
        <taxon>Saccharomycetales</taxon>
        <taxon>Saccharomycetaceae</taxon>
        <taxon>Torulaspora</taxon>
    </lineage>
</organism>
<dbReference type="GO" id="GO:0000011">
    <property type="term" value="P:vacuole inheritance"/>
    <property type="evidence" value="ECO:0007669"/>
    <property type="project" value="UniProtKB-ARBA"/>
</dbReference>
<accession>A0A7G3ZBQ4</accession>
<dbReference type="AlphaFoldDB" id="A0A7G3ZBQ4"/>
<feature type="domain" description="Protein kinase" evidence="12">
    <location>
        <begin position="39"/>
        <end position="308"/>
    </location>
</feature>
<dbReference type="GO" id="GO:0004674">
    <property type="term" value="F:protein serine/threonine kinase activity"/>
    <property type="evidence" value="ECO:0007669"/>
    <property type="project" value="UniProtKB-KW"/>
</dbReference>
<keyword evidence="5 10" id="KW-0547">Nucleotide-binding</keyword>
<evidence type="ECO:0000256" key="3">
    <source>
        <dbReference type="ARBA" id="ARBA00022553"/>
    </source>
</evidence>
<evidence type="ECO:0000259" key="12">
    <source>
        <dbReference type="PROSITE" id="PS50011"/>
    </source>
</evidence>
<name>A0A7G3ZBQ4_9SACH</name>
<dbReference type="InterPro" id="IPR000719">
    <property type="entry name" value="Prot_kinase_dom"/>
</dbReference>
<evidence type="ECO:0000256" key="5">
    <source>
        <dbReference type="ARBA" id="ARBA00022741"/>
    </source>
</evidence>
<evidence type="ECO:0000256" key="2">
    <source>
        <dbReference type="ARBA" id="ARBA00022527"/>
    </source>
</evidence>
<dbReference type="GO" id="GO:0035556">
    <property type="term" value="P:intracellular signal transduction"/>
    <property type="evidence" value="ECO:0007669"/>
    <property type="project" value="TreeGrafter"/>
</dbReference>
<proteinExistence type="predicted"/>
<dbReference type="PROSITE" id="PS00107">
    <property type="entry name" value="PROTEIN_KINASE_ATP"/>
    <property type="match status" value="1"/>
</dbReference>
<keyword evidence="2" id="KW-0723">Serine/threonine-protein kinase</keyword>
<feature type="binding site" evidence="10">
    <location>
        <position position="75"/>
    </location>
    <ligand>
        <name>ATP</name>
        <dbReference type="ChEBI" id="CHEBI:30616"/>
    </ligand>
</feature>
<dbReference type="PANTHER" id="PTHR24346">
    <property type="entry name" value="MAP/MICROTUBULE AFFINITY-REGULATING KINASE"/>
    <property type="match status" value="1"/>
</dbReference>
<dbReference type="OrthoDB" id="193931at2759"/>
<dbReference type="InterPro" id="IPR011009">
    <property type="entry name" value="Kinase-like_dom_sf"/>
</dbReference>
<dbReference type="GO" id="GO:0005737">
    <property type="term" value="C:cytoplasm"/>
    <property type="evidence" value="ECO:0007669"/>
    <property type="project" value="TreeGrafter"/>
</dbReference>
<feature type="region of interest" description="Disordered" evidence="11">
    <location>
        <begin position="333"/>
        <end position="412"/>
    </location>
</feature>
<evidence type="ECO:0000313" key="14">
    <source>
        <dbReference type="Proteomes" id="UP000515788"/>
    </source>
</evidence>
<keyword evidence="6" id="KW-0418">Kinase</keyword>
<dbReference type="InterPro" id="IPR008271">
    <property type="entry name" value="Ser/Thr_kinase_AS"/>
</dbReference>
<feature type="compositionally biased region" description="Low complexity" evidence="11">
    <location>
        <begin position="345"/>
        <end position="356"/>
    </location>
</feature>
<dbReference type="PANTHER" id="PTHR24346:SF110">
    <property type="entry name" value="NON-SPECIFIC SERINE_THREONINE PROTEIN KINASE"/>
    <property type="match status" value="1"/>
</dbReference>
<feature type="region of interest" description="Disordered" evidence="11">
    <location>
        <begin position="704"/>
        <end position="785"/>
    </location>
</feature>
<reference evidence="13 14" key="1">
    <citation type="submission" date="2020-06" db="EMBL/GenBank/DDBJ databases">
        <title>The yeast mating-type switching endonuclease HO is a domesticated member of an unorthodox homing genetic element family.</title>
        <authorList>
            <person name="Coughlan A.Y."/>
            <person name="Lombardi L."/>
            <person name="Braun-Galleani S."/>
            <person name="Martos A.R."/>
            <person name="Galeote V."/>
            <person name="Bigey F."/>
            <person name="Dequin S."/>
            <person name="Byrne K.P."/>
            <person name="Wolfe K.H."/>
        </authorList>
    </citation>
    <scope>NUCLEOTIDE SEQUENCE [LARGE SCALE GENOMIC DNA]</scope>
    <source>
        <strain evidence="13 14">CBS764</strain>
    </source>
</reference>
<feature type="compositionally biased region" description="Polar residues" evidence="11">
    <location>
        <begin position="538"/>
        <end position="547"/>
    </location>
</feature>